<evidence type="ECO:0000256" key="1">
    <source>
        <dbReference type="SAM" id="MobiDB-lite"/>
    </source>
</evidence>
<feature type="compositionally biased region" description="Polar residues" evidence="1">
    <location>
        <begin position="385"/>
        <end position="395"/>
    </location>
</feature>
<dbReference type="SUPFAM" id="SSF48452">
    <property type="entry name" value="TPR-like"/>
    <property type="match status" value="1"/>
</dbReference>
<accession>A0ABS2UWE8</accession>
<dbReference type="RefSeq" id="WP_205375635.1">
    <property type="nucleotide sequence ID" value="NZ_JAFEJA010000001.1"/>
</dbReference>
<evidence type="ECO:0000313" key="3">
    <source>
        <dbReference type="Proteomes" id="UP000664109"/>
    </source>
</evidence>
<dbReference type="InterPro" id="IPR011990">
    <property type="entry name" value="TPR-like_helical_dom_sf"/>
</dbReference>
<sequence>MNGSATDEQNLFVCAPKGESALVRLADHFFREVQAFGVLTSSSTITDEMCGAYISTRGGFIKSFLETLTMFCDLRFATHSRIPFCYNRAEWPGGAPIEGYTPAEPEVLPADVATSLMLNVQQRATGSLFSRLLTCAVRRLAGTGDLRDTVTYLFDLHQAGFAGADEVTETTCLLLRAHSQAGSREALVERCMRHATPDEIDWMTDVPDFEWVDESPLGKEGKAVLTLLFQRASRRVEEVRGAQDLDQWVLGQIHIDGLLTAVIRLFHELVENIPLPYQARLAQWEEIVCDAHALLMTSRAGFDTLSAKARISSAHLMGQAIRQRAGTAWQDRLYQERLLVPAQLRAHYFSEPAGQFPPQWQHLSWRVIHPWLTAVAPGTAPSAVVRTSQTGQPSGESPGRGGERDIAEDLLADFETIHRLHEEHRYAEVEQHARSTLRRHPYMENLYAELAIALDHQNKPEAAREELLTGIFLNPHNPLLWHSLSVVLHRTGSHEEAAFAMAFSRFIASEARSADSGQRHEG</sequence>
<dbReference type="EMBL" id="JAFEJA010000001">
    <property type="protein sequence ID" value="MBM9621819.1"/>
    <property type="molecule type" value="Genomic_DNA"/>
</dbReference>
<comment type="caution">
    <text evidence="2">The sequence shown here is derived from an EMBL/GenBank/DDBJ whole genome shotgun (WGS) entry which is preliminary data.</text>
</comment>
<proteinExistence type="predicted"/>
<reference evidence="2 3" key="1">
    <citation type="journal article" date="2016" name="Arch. Microbiol.">
        <title>Streptomyces zhihengii sp. nov., isolated from rhizospheric soil of Psammosilene tunicoides.</title>
        <authorList>
            <person name="Huang M.J."/>
            <person name="Fei J.J."/>
            <person name="Salam N."/>
            <person name="Kim C.J."/>
            <person name="Hozzein W.N."/>
            <person name="Xiao M."/>
            <person name="Huang H.Q."/>
            <person name="Li W.J."/>
        </authorList>
    </citation>
    <scope>NUCLEOTIDE SEQUENCE [LARGE SCALE GENOMIC DNA]</scope>
    <source>
        <strain evidence="2 3">YIM T102</strain>
    </source>
</reference>
<gene>
    <name evidence="2" type="ORF">JE024_24410</name>
</gene>
<dbReference type="Gene3D" id="1.25.40.1040">
    <property type="match status" value="1"/>
</dbReference>
<dbReference type="Proteomes" id="UP000664109">
    <property type="component" value="Unassembled WGS sequence"/>
</dbReference>
<feature type="region of interest" description="Disordered" evidence="1">
    <location>
        <begin position="382"/>
        <end position="404"/>
    </location>
</feature>
<name>A0ABS2UWE8_9ACTN</name>
<evidence type="ECO:0000313" key="2">
    <source>
        <dbReference type="EMBL" id="MBM9621819.1"/>
    </source>
</evidence>
<keyword evidence="3" id="KW-1185">Reference proteome</keyword>
<organism evidence="2 3">
    <name type="scientific">Streptomyces zhihengii</name>
    <dbReference type="NCBI Taxonomy" id="1818004"/>
    <lineage>
        <taxon>Bacteria</taxon>
        <taxon>Bacillati</taxon>
        <taxon>Actinomycetota</taxon>
        <taxon>Actinomycetes</taxon>
        <taxon>Kitasatosporales</taxon>
        <taxon>Streptomycetaceae</taxon>
        <taxon>Streptomyces</taxon>
    </lineage>
</organism>
<protein>
    <submittedName>
        <fullName evidence="2">Tetratricopeptide repeat protein</fullName>
    </submittedName>
</protein>